<evidence type="ECO:0000256" key="3">
    <source>
        <dbReference type="ARBA" id="ARBA00022723"/>
    </source>
</evidence>
<evidence type="ECO:0000256" key="2">
    <source>
        <dbReference type="ARBA" id="ARBA00022490"/>
    </source>
</evidence>
<feature type="domain" description="Nanos-type" evidence="9">
    <location>
        <begin position="137"/>
        <end position="191"/>
    </location>
</feature>
<dbReference type="GO" id="GO:0006417">
    <property type="term" value="P:regulation of translation"/>
    <property type="evidence" value="ECO:0007669"/>
    <property type="project" value="UniProtKB-UniRule"/>
</dbReference>
<dbReference type="GO" id="GO:0003723">
    <property type="term" value="F:RNA binding"/>
    <property type="evidence" value="ECO:0007669"/>
    <property type="project" value="UniProtKB-UniRule"/>
</dbReference>
<dbReference type="Pfam" id="PF05741">
    <property type="entry name" value="zf-nanos"/>
    <property type="match status" value="1"/>
</dbReference>
<keyword evidence="3" id="KW-0479">Metal-binding</keyword>
<dbReference type="InterPro" id="IPR024161">
    <property type="entry name" value="Znf_nanos-typ"/>
</dbReference>
<keyword evidence="5" id="KW-0862">Zinc</keyword>
<keyword evidence="6 8" id="KW-0810">Translation regulation</keyword>
<keyword evidence="7 8" id="KW-0694">RNA-binding</keyword>
<sequence length="192" mass="21822">MDVTPIRNDSYGEGRLFQEILPYNSIPKEKSVSKLLLNGKSKRESDALLAVKIDPAVLEAQVTIDTRYDCRKSETGKRNTVQPTKDKDGESRRLDFEKAVRLQRAALMSLSGQQMNLLMRYVETLREQRNSIQKQLECAFCKTNGHPELWYTTHALKDGKGRVRCPVLRAYSCPRCGATGDNAHTIKYCPNK</sequence>
<dbReference type="PROSITE" id="PS51522">
    <property type="entry name" value="ZF_NANOS"/>
    <property type="match status" value="1"/>
</dbReference>
<dbReference type="OrthoDB" id="10010129at2759"/>
<evidence type="ECO:0000256" key="7">
    <source>
        <dbReference type="ARBA" id="ARBA00022884"/>
    </source>
</evidence>
<evidence type="ECO:0000313" key="11">
    <source>
        <dbReference type="Proteomes" id="UP000789524"/>
    </source>
</evidence>
<dbReference type="EMBL" id="CAKASE010000047">
    <property type="protein sequence ID" value="CAG9562008.1"/>
    <property type="molecule type" value="Genomic_DNA"/>
</dbReference>
<dbReference type="GO" id="GO:0008270">
    <property type="term" value="F:zinc ion binding"/>
    <property type="evidence" value="ECO:0007669"/>
    <property type="project" value="UniProtKB-KW"/>
</dbReference>
<dbReference type="AlphaFoldDB" id="A0A8J2QHV8"/>
<dbReference type="InterPro" id="IPR038129">
    <property type="entry name" value="Nanos_sf"/>
</dbReference>
<comment type="subcellular location">
    <subcellularLocation>
        <location evidence="1">Cytoplasm</location>
    </subcellularLocation>
</comment>
<keyword evidence="4 8" id="KW-0863">Zinc-finger</keyword>
<evidence type="ECO:0000256" key="1">
    <source>
        <dbReference type="ARBA" id="ARBA00004496"/>
    </source>
</evidence>
<protein>
    <submittedName>
        <fullName evidence="10">(African queen) hypothetical protein</fullName>
    </submittedName>
</protein>
<dbReference type="PANTHER" id="PTHR12887">
    <property type="entry name" value="NANOS PROTEIN"/>
    <property type="match status" value="1"/>
</dbReference>
<keyword evidence="2" id="KW-0963">Cytoplasm</keyword>
<keyword evidence="11" id="KW-1185">Reference proteome</keyword>
<evidence type="ECO:0000259" key="9">
    <source>
        <dbReference type="PROSITE" id="PS51522"/>
    </source>
</evidence>
<comment type="caution">
    <text evidence="10">The sequence shown here is derived from an EMBL/GenBank/DDBJ whole genome shotgun (WGS) entry which is preliminary data.</text>
</comment>
<reference evidence="10" key="1">
    <citation type="submission" date="2021-09" db="EMBL/GenBank/DDBJ databases">
        <authorList>
            <person name="Martin H S."/>
        </authorList>
    </citation>
    <scope>NUCLEOTIDE SEQUENCE</scope>
</reference>
<gene>
    <name evidence="10" type="ORF">DCHRY22_LOCUS3420</name>
</gene>
<dbReference type="InterPro" id="IPR008705">
    <property type="entry name" value="Nanos/Xcar2"/>
</dbReference>
<comment type="similarity">
    <text evidence="8">Belongs to the nanos family.</text>
</comment>
<organism evidence="10 11">
    <name type="scientific">Danaus chrysippus</name>
    <name type="common">African queen</name>
    <dbReference type="NCBI Taxonomy" id="151541"/>
    <lineage>
        <taxon>Eukaryota</taxon>
        <taxon>Metazoa</taxon>
        <taxon>Ecdysozoa</taxon>
        <taxon>Arthropoda</taxon>
        <taxon>Hexapoda</taxon>
        <taxon>Insecta</taxon>
        <taxon>Pterygota</taxon>
        <taxon>Neoptera</taxon>
        <taxon>Endopterygota</taxon>
        <taxon>Lepidoptera</taxon>
        <taxon>Glossata</taxon>
        <taxon>Ditrysia</taxon>
        <taxon>Papilionoidea</taxon>
        <taxon>Nymphalidae</taxon>
        <taxon>Danainae</taxon>
        <taxon>Danaini</taxon>
        <taxon>Danaina</taxon>
        <taxon>Danaus</taxon>
        <taxon>Anosia</taxon>
    </lineage>
</organism>
<accession>A0A8J2QHV8</accession>
<dbReference type="GO" id="GO:0005737">
    <property type="term" value="C:cytoplasm"/>
    <property type="evidence" value="ECO:0007669"/>
    <property type="project" value="UniProtKB-SubCell"/>
</dbReference>
<dbReference type="Proteomes" id="UP000789524">
    <property type="component" value="Unassembled WGS sequence"/>
</dbReference>
<dbReference type="Gene3D" id="4.10.60.30">
    <property type="entry name" value="Nanos, RNA-binding domain"/>
    <property type="match status" value="1"/>
</dbReference>
<name>A0A8J2QHV8_9NEOP</name>
<proteinExistence type="inferred from homology"/>
<evidence type="ECO:0000256" key="8">
    <source>
        <dbReference type="PROSITE-ProRule" id="PRU00855"/>
    </source>
</evidence>
<evidence type="ECO:0000256" key="6">
    <source>
        <dbReference type="ARBA" id="ARBA00022845"/>
    </source>
</evidence>
<evidence type="ECO:0000256" key="4">
    <source>
        <dbReference type="ARBA" id="ARBA00022771"/>
    </source>
</evidence>
<evidence type="ECO:0000256" key="5">
    <source>
        <dbReference type="ARBA" id="ARBA00022833"/>
    </source>
</evidence>
<evidence type="ECO:0000313" key="10">
    <source>
        <dbReference type="EMBL" id="CAG9562008.1"/>
    </source>
</evidence>